<evidence type="ECO:0000313" key="5">
    <source>
        <dbReference type="EMBL" id="OVE47723.1"/>
    </source>
</evidence>
<proteinExistence type="inferred from homology"/>
<dbReference type="GO" id="GO:0042597">
    <property type="term" value="C:periplasmic space"/>
    <property type="evidence" value="ECO:0007669"/>
    <property type="project" value="UniProtKB-SubCell"/>
</dbReference>
<dbReference type="GO" id="GO:0042918">
    <property type="term" value="P:alkanesulfonate transmembrane transport"/>
    <property type="evidence" value="ECO:0007669"/>
    <property type="project" value="TreeGrafter"/>
</dbReference>
<protein>
    <recommendedName>
        <fullName evidence="4">SsuA/THI5-like domain-containing protein</fullName>
    </recommendedName>
</protein>
<sequence length="358" mass="37153">MVPEAALPICLKGNGMRFYSNRTLRWAGAICLCSTLSAQAAPALEKKEISIAVGGLGTLYYLPLVIAEQRGYFRDQGLKVSIADLPGGAKALQALVGGSADFAAGSFEHVLQMQAKGVAIQSIVTQGDRPGLVLMMRKDKAAGWRSPASLKGLKVGVSAPGSGTHLFLNALLAKAGLAADAVSAIGVGTGATAVAALKRGEIDALVAVDPSVSLLEQDGAAVTKVDTREQAGAKAVYGGACAAGSIYAQAGFILRHPRTTQAVANAMIRALRWLKQATPAQVAAAVPAALRGDRPGIYQLALARNSGGYTADGVMSEDAARHAYQFLLPAYPALSKVRLEQSYDNRFALRASSLPERP</sequence>
<comment type="caution">
    <text evidence="5">The sequence shown here is derived from an EMBL/GenBank/DDBJ whole genome shotgun (WGS) entry which is preliminary data.</text>
</comment>
<dbReference type="PANTHER" id="PTHR30024">
    <property type="entry name" value="ALIPHATIC SULFONATES-BINDING PROTEIN-RELATED"/>
    <property type="match status" value="1"/>
</dbReference>
<feature type="domain" description="SsuA/THI5-like" evidence="4">
    <location>
        <begin position="61"/>
        <end position="275"/>
    </location>
</feature>
<reference evidence="5 6" key="1">
    <citation type="submission" date="2017-05" db="EMBL/GenBank/DDBJ databases">
        <title>Chromobacterium violaceum GHPS1 isolated from Hydrocarbon polluted soil in French Guiana display an awesome secondary metabolite arsenal and a battery of drug and heavy-metal-resistance and detoxification of xenobiotics proteins.</title>
        <authorList>
            <person name="Belbahri L."/>
        </authorList>
    </citation>
    <scope>NUCLEOTIDE SEQUENCE [LARGE SCALE GENOMIC DNA]</scope>
    <source>
        <strain evidence="5 6">GHPS1</strain>
    </source>
</reference>
<dbReference type="InterPro" id="IPR015168">
    <property type="entry name" value="SsuA/THI5"/>
</dbReference>
<keyword evidence="3" id="KW-0732">Signal</keyword>
<accession>A0A202B813</accession>
<gene>
    <name evidence="5" type="ORF">CBW21_13795</name>
</gene>
<keyword evidence="6" id="KW-1185">Reference proteome</keyword>
<organism evidence="5 6">
    <name type="scientific">Chromobacterium violaceum</name>
    <dbReference type="NCBI Taxonomy" id="536"/>
    <lineage>
        <taxon>Bacteria</taxon>
        <taxon>Pseudomonadati</taxon>
        <taxon>Pseudomonadota</taxon>
        <taxon>Betaproteobacteria</taxon>
        <taxon>Neisseriales</taxon>
        <taxon>Chromobacteriaceae</taxon>
        <taxon>Chromobacterium</taxon>
    </lineage>
</organism>
<evidence type="ECO:0000259" key="4">
    <source>
        <dbReference type="Pfam" id="PF09084"/>
    </source>
</evidence>
<dbReference type="Gene3D" id="3.40.190.10">
    <property type="entry name" value="Periplasmic binding protein-like II"/>
    <property type="match status" value="2"/>
</dbReference>
<name>A0A202B813_CHRVL</name>
<comment type="similarity">
    <text evidence="2">Belongs to the bacterial solute-binding protein SsuA/TauA family.</text>
</comment>
<comment type="subcellular location">
    <subcellularLocation>
        <location evidence="1">Periplasm</location>
    </subcellularLocation>
</comment>
<evidence type="ECO:0000313" key="6">
    <source>
        <dbReference type="Proteomes" id="UP000196342"/>
    </source>
</evidence>
<dbReference type="PANTHER" id="PTHR30024:SF47">
    <property type="entry name" value="TAURINE-BINDING PERIPLASMIC PROTEIN"/>
    <property type="match status" value="1"/>
</dbReference>
<evidence type="ECO:0000256" key="3">
    <source>
        <dbReference type="ARBA" id="ARBA00022729"/>
    </source>
</evidence>
<dbReference type="Pfam" id="PF09084">
    <property type="entry name" value="NMT1"/>
    <property type="match status" value="1"/>
</dbReference>
<dbReference type="AlphaFoldDB" id="A0A202B813"/>
<evidence type="ECO:0000256" key="1">
    <source>
        <dbReference type="ARBA" id="ARBA00004418"/>
    </source>
</evidence>
<dbReference type="EMBL" id="NHOO01000010">
    <property type="protein sequence ID" value="OVE47723.1"/>
    <property type="molecule type" value="Genomic_DNA"/>
</dbReference>
<dbReference type="Proteomes" id="UP000196342">
    <property type="component" value="Unassembled WGS sequence"/>
</dbReference>
<evidence type="ECO:0000256" key="2">
    <source>
        <dbReference type="ARBA" id="ARBA00010742"/>
    </source>
</evidence>
<dbReference type="SUPFAM" id="SSF53850">
    <property type="entry name" value="Periplasmic binding protein-like II"/>
    <property type="match status" value="1"/>
</dbReference>